<sequence>MRYNVVNKLLTSLKPVNDVYSLAVATANQQRYEWAPIKTVLLTTFAKRENLIIALRQSITDLKYSSVDKLCTDARRIFAMHMSIFGATNPYELRTFVEALVAKLPGNRPSLVITEVHNILGFHGFSADWALSLPFDGDNSSILGVITKIERQEAAVKLMKHTQSDRVLVVEDAPAKPVMIVNSDTRPKEAQSPDTLRTSAVKSWCEKHSPVTLIKVYSLWGEQLKEKVPEMDDSFALKAKGRKFPIFRIVALKVDNAGERDRVLQRLKSSNIRAEAFAPFQ</sequence>
<dbReference type="OrthoDB" id="7477527at2759"/>
<protein>
    <submittedName>
        <fullName evidence="1">Uncharacterized protein</fullName>
    </submittedName>
</protein>
<gene>
    <name evidence="1" type="ORF">Pmar_PMAR010502</name>
</gene>
<dbReference type="GeneID" id="9041666"/>
<accession>C5KQ50</accession>
<dbReference type="EMBL" id="GG675225">
    <property type="protein sequence ID" value="EER13405.1"/>
    <property type="molecule type" value="Genomic_DNA"/>
</dbReference>
<dbReference type="Proteomes" id="UP000007800">
    <property type="component" value="Unassembled WGS sequence"/>
</dbReference>
<organism evidence="2">
    <name type="scientific">Perkinsus marinus (strain ATCC 50983 / TXsc)</name>
    <dbReference type="NCBI Taxonomy" id="423536"/>
    <lineage>
        <taxon>Eukaryota</taxon>
        <taxon>Sar</taxon>
        <taxon>Alveolata</taxon>
        <taxon>Perkinsozoa</taxon>
        <taxon>Perkinsea</taxon>
        <taxon>Perkinsida</taxon>
        <taxon>Perkinsidae</taxon>
        <taxon>Perkinsus</taxon>
    </lineage>
</organism>
<dbReference type="RefSeq" id="XP_002781610.1">
    <property type="nucleotide sequence ID" value="XM_002781564.1"/>
</dbReference>
<dbReference type="AlphaFoldDB" id="C5KQ50"/>
<dbReference type="InParanoid" id="C5KQ50"/>
<proteinExistence type="predicted"/>
<evidence type="ECO:0000313" key="2">
    <source>
        <dbReference type="Proteomes" id="UP000007800"/>
    </source>
</evidence>
<evidence type="ECO:0000313" key="1">
    <source>
        <dbReference type="EMBL" id="EER13405.1"/>
    </source>
</evidence>
<keyword evidence="2" id="KW-1185">Reference proteome</keyword>
<name>C5KQ50_PERM5</name>
<reference evidence="1 2" key="1">
    <citation type="submission" date="2008-07" db="EMBL/GenBank/DDBJ databases">
        <authorList>
            <person name="El-Sayed N."/>
            <person name="Caler E."/>
            <person name="Inman J."/>
            <person name="Amedeo P."/>
            <person name="Hass B."/>
            <person name="Wortman J."/>
        </authorList>
    </citation>
    <scope>NUCLEOTIDE SEQUENCE [LARGE SCALE GENOMIC DNA]</scope>
    <source>
        <strain evidence="2">ATCC 50983 / TXsc</strain>
    </source>
</reference>